<evidence type="ECO:0000256" key="1">
    <source>
        <dbReference type="SAM" id="MobiDB-lite"/>
    </source>
</evidence>
<evidence type="ECO:0000313" key="4">
    <source>
        <dbReference type="Proteomes" id="UP000006727"/>
    </source>
</evidence>
<name>A0A2K1JKU2_PHYPA</name>
<dbReference type="Proteomes" id="UP000006727">
    <property type="component" value="Chromosome 13"/>
</dbReference>
<accession>A0A2K1JKU2</accession>
<dbReference type="PANTHER" id="PTHR36709">
    <property type="entry name" value="OS02G0604100 PROTEIN"/>
    <property type="match status" value="1"/>
</dbReference>
<reference evidence="2 4" key="2">
    <citation type="journal article" date="2018" name="Plant J.">
        <title>The Physcomitrella patens chromosome-scale assembly reveals moss genome structure and evolution.</title>
        <authorList>
            <person name="Lang D."/>
            <person name="Ullrich K.K."/>
            <person name="Murat F."/>
            <person name="Fuchs J."/>
            <person name="Jenkins J."/>
            <person name="Haas F.B."/>
            <person name="Piednoel M."/>
            <person name="Gundlach H."/>
            <person name="Van Bel M."/>
            <person name="Meyberg R."/>
            <person name="Vives C."/>
            <person name="Morata J."/>
            <person name="Symeonidi A."/>
            <person name="Hiss M."/>
            <person name="Muchero W."/>
            <person name="Kamisugi Y."/>
            <person name="Saleh O."/>
            <person name="Blanc G."/>
            <person name="Decker E.L."/>
            <person name="van Gessel N."/>
            <person name="Grimwood J."/>
            <person name="Hayes R.D."/>
            <person name="Graham S.W."/>
            <person name="Gunter L.E."/>
            <person name="McDaniel S.F."/>
            <person name="Hoernstein S.N.W."/>
            <person name="Larsson A."/>
            <person name="Li F.W."/>
            <person name="Perroud P.F."/>
            <person name="Phillips J."/>
            <person name="Ranjan P."/>
            <person name="Rokshar D.S."/>
            <person name="Rothfels C.J."/>
            <person name="Schneider L."/>
            <person name="Shu S."/>
            <person name="Stevenson D.W."/>
            <person name="Thummler F."/>
            <person name="Tillich M."/>
            <person name="Villarreal Aguilar J.C."/>
            <person name="Widiez T."/>
            <person name="Wong G.K."/>
            <person name="Wymore A."/>
            <person name="Zhang Y."/>
            <person name="Zimmer A.D."/>
            <person name="Quatrano R.S."/>
            <person name="Mayer K.F.X."/>
            <person name="Goodstein D."/>
            <person name="Casacuberta J.M."/>
            <person name="Vandepoele K."/>
            <person name="Reski R."/>
            <person name="Cuming A.C."/>
            <person name="Tuskan G.A."/>
            <person name="Maumus F."/>
            <person name="Salse J."/>
            <person name="Schmutz J."/>
            <person name="Rensing S.A."/>
        </authorList>
    </citation>
    <scope>NUCLEOTIDE SEQUENCE [LARGE SCALE GENOMIC DNA]</scope>
    <source>
        <strain evidence="3 4">cv. Gransden 2004</strain>
    </source>
</reference>
<feature type="compositionally biased region" description="Basic residues" evidence="1">
    <location>
        <begin position="15"/>
        <end position="27"/>
    </location>
</feature>
<gene>
    <name evidence="3" type="primary">LOC112290483</name>
    <name evidence="2" type="ORF">PHYPA_017007</name>
</gene>
<dbReference type="EnsemblPlants" id="Pp3c13_5290V3.1">
    <property type="protein sequence ID" value="Pp3c13_5290V3.1"/>
    <property type="gene ID" value="Pp3c13_5290"/>
</dbReference>
<feature type="region of interest" description="Disordered" evidence="1">
    <location>
        <begin position="1"/>
        <end position="48"/>
    </location>
</feature>
<sequence>MNKFNLPRRNIQKERRAKRAEKRKRRSSAATLRVSSGKALASISGKKARKLQKRWRQAQKEALQSGLVTMHDIEMMAIDEEGGGNQGSLQPKLPELRRAFLMKKRAKLRLKSSSSKGKRVGGESVGNPTAVIESAEAMIQ</sequence>
<dbReference type="PANTHER" id="PTHR36709:SF1">
    <property type="entry name" value="OS02G0604100 PROTEIN"/>
    <property type="match status" value="1"/>
</dbReference>
<keyword evidence="4" id="KW-1185">Reference proteome</keyword>
<proteinExistence type="predicted"/>
<reference evidence="3" key="3">
    <citation type="submission" date="2020-12" db="UniProtKB">
        <authorList>
            <consortium name="EnsemblPlants"/>
        </authorList>
    </citation>
    <scope>IDENTIFICATION</scope>
</reference>
<dbReference type="EMBL" id="ABEU02000013">
    <property type="protein sequence ID" value="PNR42178.1"/>
    <property type="molecule type" value="Genomic_DNA"/>
</dbReference>
<dbReference type="AlphaFoldDB" id="A0A2K1JKU2"/>
<organism evidence="2">
    <name type="scientific">Physcomitrium patens</name>
    <name type="common">Spreading-leaved earth moss</name>
    <name type="synonym">Physcomitrella patens</name>
    <dbReference type="NCBI Taxonomy" id="3218"/>
    <lineage>
        <taxon>Eukaryota</taxon>
        <taxon>Viridiplantae</taxon>
        <taxon>Streptophyta</taxon>
        <taxon>Embryophyta</taxon>
        <taxon>Bryophyta</taxon>
        <taxon>Bryophytina</taxon>
        <taxon>Bryopsida</taxon>
        <taxon>Funariidae</taxon>
        <taxon>Funariales</taxon>
        <taxon>Funariaceae</taxon>
        <taxon>Physcomitrium</taxon>
    </lineage>
</organism>
<evidence type="ECO:0000313" key="2">
    <source>
        <dbReference type="EMBL" id="PNR42178.1"/>
    </source>
</evidence>
<feature type="region of interest" description="Disordered" evidence="1">
    <location>
        <begin position="107"/>
        <end position="140"/>
    </location>
</feature>
<protein>
    <submittedName>
        <fullName evidence="2 3">Uncharacterized protein</fullName>
    </submittedName>
</protein>
<reference evidence="2 4" key="1">
    <citation type="journal article" date="2008" name="Science">
        <title>The Physcomitrella genome reveals evolutionary insights into the conquest of land by plants.</title>
        <authorList>
            <person name="Rensing S."/>
            <person name="Lang D."/>
            <person name="Zimmer A."/>
            <person name="Terry A."/>
            <person name="Salamov A."/>
            <person name="Shapiro H."/>
            <person name="Nishiyama T."/>
            <person name="Perroud P.-F."/>
            <person name="Lindquist E."/>
            <person name="Kamisugi Y."/>
            <person name="Tanahashi T."/>
            <person name="Sakakibara K."/>
            <person name="Fujita T."/>
            <person name="Oishi K."/>
            <person name="Shin-I T."/>
            <person name="Kuroki Y."/>
            <person name="Toyoda A."/>
            <person name="Suzuki Y."/>
            <person name="Hashimoto A."/>
            <person name="Yamaguchi K."/>
            <person name="Sugano A."/>
            <person name="Kohara Y."/>
            <person name="Fujiyama A."/>
            <person name="Anterola A."/>
            <person name="Aoki S."/>
            <person name="Ashton N."/>
            <person name="Barbazuk W.B."/>
            <person name="Barker E."/>
            <person name="Bennetzen J."/>
            <person name="Bezanilla M."/>
            <person name="Blankenship R."/>
            <person name="Cho S.H."/>
            <person name="Dutcher S."/>
            <person name="Estelle M."/>
            <person name="Fawcett J.A."/>
            <person name="Gundlach H."/>
            <person name="Hanada K."/>
            <person name="Heyl A."/>
            <person name="Hicks K.A."/>
            <person name="Hugh J."/>
            <person name="Lohr M."/>
            <person name="Mayer K."/>
            <person name="Melkozernov A."/>
            <person name="Murata T."/>
            <person name="Nelson D."/>
            <person name="Pils B."/>
            <person name="Prigge M."/>
            <person name="Reiss B."/>
            <person name="Renner T."/>
            <person name="Rombauts S."/>
            <person name="Rushton P."/>
            <person name="Sanderfoot A."/>
            <person name="Schween G."/>
            <person name="Shiu S.-H."/>
            <person name="Stueber K."/>
            <person name="Theodoulou F.L."/>
            <person name="Tu H."/>
            <person name="Van de Peer Y."/>
            <person name="Verrier P.J."/>
            <person name="Waters E."/>
            <person name="Wood A."/>
            <person name="Yang L."/>
            <person name="Cove D."/>
            <person name="Cuming A."/>
            <person name="Hasebe M."/>
            <person name="Lucas S."/>
            <person name="Mishler D.B."/>
            <person name="Reski R."/>
            <person name="Grigoriev I."/>
            <person name="Quatrano R.S."/>
            <person name="Boore J.L."/>
        </authorList>
    </citation>
    <scope>NUCLEOTIDE SEQUENCE [LARGE SCALE GENOMIC DNA]</scope>
    <source>
        <strain evidence="3 4">cv. Gransden 2004</strain>
    </source>
</reference>
<evidence type="ECO:0000313" key="3">
    <source>
        <dbReference type="EnsemblPlants" id="Pp3c13_5290V3.1"/>
    </source>
</evidence>
<dbReference type="Gramene" id="Pp3c13_5290V3.1">
    <property type="protein sequence ID" value="Pp3c13_5290V3.1"/>
    <property type="gene ID" value="Pp3c13_5290"/>
</dbReference>